<gene>
    <name evidence="4" type="ORF">METZ01_LOCUS334521</name>
</gene>
<dbReference type="PANTHER" id="PTHR43584">
    <property type="entry name" value="NUCLEOTIDYL TRANSFERASE"/>
    <property type="match status" value="1"/>
</dbReference>
<organism evidence="4">
    <name type="scientific">marine metagenome</name>
    <dbReference type="NCBI Taxonomy" id="408172"/>
    <lineage>
        <taxon>unclassified sequences</taxon>
        <taxon>metagenomes</taxon>
        <taxon>ecological metagenomes</taxon>
    </lineage>
</organism>
<dbReference type="InterPro" id="IPR029044">
    <property type="entry name" value="Nucleotide-diphossugar_trans"/>
</dbReference>
<feature type="domain" description="MobA-like NTP transferase" evidence="3">
    <location>
        <begin position="3"/>
        <end position="115"/>
    </location>
</feature>
<dbReference type="Pfam" id="PF12804">
    <property type="entry name" value="NTP_transf_3"/>
    <property type="match status" value="1"/>
</dbReference>
<dbReference type="InterPro" id="IPR050065">
    <property type="entry name" value="GlmU-like"/>
</dbReference>
<dbReference type="CDD" id="cd02523">
    <property type="entry name" value="PC_cytidylyltransferase"/>
    <property type="match status" value="1"/>
</dbReference>
<evidence type="ECO:0000259" key="3">
    <source>
        <dbReference type="Pfam" id="PF12804"/>
    </source>
</evidence>
<dbReference type="AlphaFoldDB" id="A0A382Q9J0"/>
<proteinExistence type="predicted"/>
<dbReference type="EMBL" id="UINC01112602">
    <property type="protein sequence ID" value="SVC81667.1"/>
    <property type="molecule type" value="Genomic_DNA"/>
</dbReference>
<dbReference type="GO" id="GO:0016779">
    <property type="term" value="F:nucleotidyltransferase activity"/>
    <property type="evidence" value="ECO:0007669"/>
    <property type="project" value="UniProtKB-KW"/>
</dbReference>
<protein>
    <recommendedName>
        <fullName evidence="3">MobA-like NTP transferase domain-containing protein</fullName>
    </recommendedName>
</protein>
<dbReference type="InterPro" id="IPR025877">
    <property type="entry name" value="MobA-like_NTP_Trfase"/>
</dbReference>
<evidence type="ECO:0000313" key="4">
    <source>
        <dbReference type="EMBL" id="SVC81667.1"/>
    </source>
</evidence>
<sequence>MRALILAAGQGTRLQPLTNNKPKALVGLLGTSLLDRQVIVLNAANVTDIHVVAGYHAQQIQQLGFSCSINPHYASSNMVTSLFCAFPFIKQVGDLIISYGDIVYQIDNLQQVIDSDAEISIMIDKGWRQYWQLRFTDPLTDAESLILNDDNTIAQLGKKTQTYTDIQGQYTGLIKVRSDKIEEFIAFYQQLDRKKIYDGQDFDNMYMTSFLQLLIDAKWQVQAVCVNHGWLEVDSVSDLELYENLARENKLNAYCKLS</sequence>
<accession>A0A382Q9J0</accession>
<evidence type="ECO:0000256" key="2">
    <source>
        <dbReference type="ARBA" id="ARBA00022695"/>
    </source>
</evidence>
<reference evidence="4" key="1">
    <citation type="submission" date="2018-05" db="EMBL/GenBank/DDBJ databases">
        <authorList>
            <person name="Lanie J.A."/>
            <person name="Ng W.-L."/>
            <person name="Kazmierczak K.M."/>
            <person name="Andrzejewski T.M."/>
            <person name="Davidsen T.M."/>
            <person name="Wayne K.J."/>
            <person name="Tettelin H."/>
            <person name="Glass J.I."/>
            <person name="Rusch D."/>
            <person name="Podicherti R."/>
            <person name="Tsui H.-C.T."/>
            <person name="Winkler M.E."/>
        </authorList>
    </citation>
    <scope>NUCLEOTIDE SEQUENCE</scope>
</reference>
<keyword evidence="2" id="KW-0548">Nucleotidyltransferase</keyword>
<dbReference type="SUPFAM" id="SSF53448">
    <property type="entry name" value="Nucleotide-diphospho-sugar transferases"/>
    <property type="match status" value="1"/>
</dbReference>
<name>A0A382Q9J0_9ZZZZ</name>
<dbReference type="Gene3D" id="3.90.550.10">
    <property type="entry name" value="Spore Coat Polysaccharide Biosynthesis Protein SpsA, Chain A"/>
    <property type="match status" value="1"/>
</dbReference>
<evidence type="ECO:0000256" key="1">
    <source>
        <dbReference type="ARBA" id="ARBA00022679"/>
    </source>
</evidence>
<keyword evidence="1" id="KW-0808">Transferase</keyword>
<dbReference type="PANTHER" id="PTHR43584:SF8">
    <property type="entry name" value="N-ACETYLMURAMATE ALPHA-1-PHOSPHATE URIDYLYLTRANSFERASE"/>
    <property type="match status" value="1"/>
</dbReference>